<organism evidence="5 6">
    <name type="scientific">Asticcacaulis biprosthecium C19</name>
    <dbReference type="NCBI Taxonomy" id="715226"/>
    <lineage>
        <taxon>Bacteria</taxon>
        <taxon>Pseudomonadati</taxon>
        <taxon>Pseudomonadota</taxon>
        <taxon>Alphaproteobacteria</taxon>
        <taxon>Caulobacterales</taxon>
        <taxon>Caulobacteraceae</taxon>
        <taxon>Asticcacaulis</taxon>
    </lineage>
</organism>
<dbReference type="EMBL" id="GL883077">
    <property type="protein sequence ID" value="EGF92461.1"/>
    <property type="molecule type" value="Genomic_DNA"/>
</dbReference>
<dbReference type="InterPro" id="IPR010982">
    <property type="entry name" value="Lambda_DNA-bd_dom_sf"/>
</dbReference>
<keyword evidence="3" id="KW-0804">Transcription</keyword>
<feature type="domain" description="HTH cro/C1-type" evidence="4">
    <location>
        <begin position="2"/>
        <end position="48"/>
    </location>
</feature>
<dbReference type="GO" id="GO:0003677">
    <property type="term" value="F:DNA binding"/>
    <property type="evidence" value="ECO:0007669"/>
    <property type="project" value="UniProtKB-KW"/>
</dbReference>
<dbReference type="SUPFAM" id="SSF51306">
    <property type="entry name" value="LexA/Signal peptidase"/>
    <property type="match status" value="1"/>
</dbReference>
<evidence type="ECO:0000256" key="2">
    <source>
        <dbReference type="ARBA" id="ARBA00023125"/>
    </source>
</evidence>
<accession>F4QGD3</accession>
<dbReference type="AlphaFoldDB" id="F4QGD3"/>
<dbReference type="CDD" id="cd06529">
    <property type="entry name" value="S24_LexA-like"/>
    <property type="match status" value="1"/>
</dbReference>
<dbReference type="PANTHER" id="PTHR40661:SF3">
    <property type="entry name" value="FELS-1 PROPHAGE TRANSCRIPTIONAL REGULATOR"/>
    <property type="match status" value="1"/>
</dbReference>
<evidence type="ECO:0000259" key="4">
    <source>
        <dbReference type="PROSITE" id="PS50943"/>
    </source>
</evidence>
<dbReference type="HOGENOM" id="CLU_066192_1_2_5"/>
<keyword evidence="1" id="KW-0805">Transcription regulation</keyword>
<evidence type="ECO:0000256" key="1">
    <source>
        <dbReference type="ARBA" id="ARBA00023015"/>
    </source>
</evidence>
<dbReference type="InterPro" id="IPR015927">
    <property type="entry name" value="Peptidase_S24_S26A/B/C"/>
</dbReference>
<protein>
    <submittedName>
        <fullName evidence="5">HTH-type transcriptional regulator prtR</fullName>
    </submittedName>
</protein>
<dbReference type="Pfam" id="PF00717">
    <property type="entry name" value="Peptidase_S24"/>
    <property type="match status" value="1"/>
</dbReference>
<dbReference type="InterPro" id="IPR036286">
    <property type="entry name" value="LexA/Signal_pep-like_sf"/>
</dbReference>
<dbReference type="PROSITE" id="PS50943">
    <property type="entry name" value="HTH_CROC1"/>
    <property type="match status" value="1"/>
</dbReference>
<dbReference type="Proteomes" id="UP000006512">
    <property type="component" value="Unassembled WGS sequence"/>
</dbReference>
<name>F4QGD3_9CAUL</name>
<keyword evidence="6" id="KW-1185">Reference proteome</keyword>
<gene>
    <name evidence="5" type="ORF">ABI_08970</name>
</gene>
<keyword evidence="2" id="KW-0238">DNA-binding</keyword>
<dbReference type="eggNOG" id="COG2932">
    <property type="taxonomic scope" value="Bacteria"/>
</dbReference>
<reference evidence="6" key="1">
    <citation type="submission" date="2011-03" db="EMBL/GenBank/DDBJ databases">
        <title>Draft genome sequence of Brevundimonas diminuta.</title>
        <authorList>
            <person name="Brown P.J.B."/>
            <person name="Buechlein A."/>
            <person name="Hemmerich C."/>
            <person name="Brun Y.V."/>
        </authorList>
    </citation>
    <scope>NUCLEOTIDE SEQUENCE [LARGE SCALE GENOMIC DNA]</scope>
    <source>
        <strain evidence="6">C19</strain>
    </source>
</reference>
<dbReference type="InterPro" id="IPR001387">
    <property type="entry name" value="Cro/C1-type_HTH"/>
</dbReference>
<dbReference type="STRING" id="715226.ABI_08970"/>
<evidence type="ECO:0000313" key="6">
    <source>
        <dbReference type="Proteomes" id="UP000006512"/>
    </source>
</evidence>
<proteinExistence type="predicted"/>
<dbReference type="Pfam" id="PF01381">
    <property type="entry name" value="HTH_3"/>
    <property type="match status" value="1"/>
</dbReference>
<dbReference type="PANTHER" id="PTHR40661">
    <property type="match status" value="1"/>
</dbReference>
<dbReference type="CDD" id="cd00093">
    <property type="entry name" value="HTH_XRE"/>
    <property type="match status" value="1"/>
</dbReference>
<dbReference type="Gene3D" id="1.10.260.40">
    <property type="entry name" value="lambda repressor-like DNA-binding domains"/>
    <property type="match status" value="1"/>
</dbReference>
<evidence type="ECO:0000256" key="3">
    <source>
        <dbReference type="ARBA" id="ARBA00023163"/>
    </source>
</evidence>
<dbReference type="InterPro" id="IPR039418">
    <property type="entry name" value="LexA-like"/>
</dbReference>
<dbReference type="SMART" id="SM00530">
    <property type="entry name" value="HTH_XRE"/>
    <property type="match status" value="1"/>
</dbReference>
<evidence type="ECO:0000313" key="5">
    <source>
        <dbReference type="EMBL" id="EGF92461.1"/>
    </source>
</evidence>
<dbReference type="Gene3D" id="2.10.109.10">
    <property type="entry name" value="Umud Fragment, subunit A"/>
    <property type="match status" value="1"/>
</dbReference>
<dbReference type="SUPFAM" id="SSF47413">
    <property type="entry name" value="lambda repressor-like DNA-binding domains"/>
    <property type="match status" value="1"/>
</dbReference>
<sequence length="197" mass="21344">MGLSQADLARITGEPRAKISAYANGERFPQADTAIAIADALGVSVPYLILGRGDGPRSLSRMNDIPLSELRFSAGHGWVDVGEIEGRVIGFSDDELRALGRTSIHGLKAFRAKGDSMTPTIPDGAPVLVDELDTQLNEGIYAFRVGEHLRIKRLRPVGVGGIEARSDNDHYPPEVFQGADLEHFKILGRVIWAGVQF</sequence>